<keyword evidence="3" id="KW-0489">Methyltransferase</keyword>
<organism evidence="3 4">
    <name type="scientific">Phycomyces blakesleeanus</name>
    <dbReference type="NCBI Taxonomy" id="4837"/>
    <lineage>
        <taxon>Eukaryota</taxon>
        <taxon>Fungi</taxon>
        <taxon>Fungi incertae sedis</taxon>
        <taxon>Mucoromycota</taxon>
        <taxon>Mucoromycotina</taxon>
        <taxon>Mucoromycetes</taxon>
        <taxon>Mucorales</taxon>
        <taxon>Phycomycetaceae</taxon>
        <taxon>Phycomyces</taxon>
    </lineage>
</organism>
<evidence type="ECO:0000259" key="2">
    <source>
        <dbReference type="Pfam" id="PF13649"/>
    </source>
</evidence>
<dbReference type="EMBL" id="JBCLYO010000004">
    <property type="protein sequence ID" value="KAL0090554.1"/>
    <property type="molecule type" value="Genomic_DNA"/>
</dbReference>
<protein>
    <submittedName>
        <fullName evidence="3">S-adenosyl-L-methionine-dependent methyltransferase</fullName>
    </submittedName>
</protein>
<dbReference type="SUPFAM" id="SSF53335">
    <property type="entry name" value="S-adenosyl-L-methionine-dependent methyltransferases"/>
    <property type="match status" value="1"/>
</dbReference>
<proteinExistence type="predicted"/>
<dbReference type="GO" id="GO:0008168">
    <property type="term" value="F:methyltransferase activity"/>
    <property type="evidence" value="ECO:0007669"/>
    <property type="project" value="UniProtKB-KW"/>
</dbReference>
<evidence type="ECO:0000313" key="3">
    <source>
        <dbReference type="EMBL" id="KAL0090554.1"/>
    </source>
</evidence>
<feature type="domain" description="Methyltransferase" evidence="2">
    <location>
        <begin position="201"/>
        <end position="294"/>
    </location>
</feature>
<dbReference type="Gene3D" id="3.40.50.150">
    <property type="entry name" value="Vaccinia Virus protein VP39"/>
    <property type="match status" value="1"/>
</dbReference>
<gene>
    <name evidence="3" type="ORF">J3Q64DRAFT_1636419</name>
</gene>
<evidence type="ECO:0000313" key="4">
    <source>
        <dbReference type="Proteomes" id="UP001448207"/>
    </source>
</evidence>
<dbReference type="PANTHER" id="PTHR43591:SF24">
    <property type="entry name" value="2-METHOXY-6-POLYPRENYL-1,4-BENZOQUINOL METHYLASE, MITOCHONDRIAL"/>
    <property type="match status" value="1"/>
</dbReference>
<dbReference type="InterPro" id="IPR029063">
    <property type="entry name" value="SAM-dependent_MTases_sf"/>
</dbReference>
<dbReference type="Proteomes" id="UP001448207">
    <property type="component" value="Unassembled WGS sequence"/>
</dbReference>
<dbReference type="Pfam" id="PF13649">
    <property type="entry name" value="Methyltransf_25"/>
    <property type="match status" value="1"/>
</dbReference>
<dbReference type="GO" id="GO:0032259">
    <property type="term" value="P:methylation"/>
    <property type="evidence" value="ECO:0007669"/>
    <property type="project" value="UniProtKB-KW"/>
</dbReference>
<feature type="region of interest" description="Disordered" evidence="1">
    <location>
        <begin position="35"/>
        <end position="57"/>
    </location>
</feature>
<dbReference type="CDD" id="cd02440">
    <property type="entry name" value="AdoMet_MTases"/>
    <property type="match status" value="1"/>
</dbReference>
<comment type="caution">
    <text evidence="3">The sequence shown here is derived from an EMBL/GenBank/DDBJ whole genome shotgun (WGS) entry which is preliminary data.</text>
</comment>
<keyword evidence="4" id="KW-1185">Reference proteome</keyword>
<sequence length="334" mass="37950">MPRKQRRRSWFQNSVFFSLFASAPPSPVHEVTCQKQRSHSLDPDVGTHHKPTRSPTLNLNLGKSTIQSFLSKAKRSNTKRSPTQINDPSPIVLDEPADYFSINTSDPTQTAGTIGGDGARRYNPQLILTDNVLASVHPLQPQPPPAHKYHHHKHASEPNHFLKSDDDEVDRIQLKNDLVKLAFEGEFKFPFRFQDLKNGRILDVGCGPGSWCIDIARKYPSVQVIGVDSEDMFPDPVTVPTNCQLVRYNVLDGLSAFEDNTLDFIHIRFMALSFTVDQYTKVIKDCWRILRPGGYLEMMEADITIYSPGPVTAKFNKEGNLKFINIYIYIYIYI</sequence>
<reference evidence="3 4" key="1">
    <citation type="submission" date="2024-04" db="EMBL/GenBank/DDBJ databases">
        <title>Symmetric and asymmetric DNA N6-adenine methylation regulates different biological responses in Mucorales.</title>
        <authorList>
            <consortium name="Lawrence Berkeley National Laboratory"/>
            <person name="Lax C."/>
            <person name="Mondo S.J."/>
            <person name="Osorio-Concepcion M."/>
            <person name="Muszewska A."/>
            <person name="Corrochano-Luque M."/>
            <person name="Gutierrez G."/>
            <person name="Riley R."/>
            <person name="Lipzen A."/>
            <person name="Guo J."/>
            <person name="Hundley H."/>
            <person name="Amirebrahimi M."/>
            <person name="Ng V."/>
            <person name="Lorenzo-Gutierrez D."/>
            <person name="Binder U."/>
            <person name="Yang J."/>
            <person name="Song Y."/>
            <person name="Canovas D."/>
            <person name="Navarro E."/>
            <person name="Freitag M."/>
            <person name="Gabaldon T."/>
            <person name="Grigoriev I.V."/>
            <person name="Corrochano L.M."/>
            <person name="Nicolas F.E."/>
            <person name="Garre V."/>
        </authorList>
    </citation>
    <scope>NUCLEOTIDE SEQUENCE [LARGE SCALE GENOMIC DNA]</scope>
    <source>
        <strain evidence="3 4">L51</strain>
    </source>
</reference>
<accession>A0ABR3B5P1</accession>
<feature type="region of interest" description="Disordered" evidence="1">
    <location>
        <begin position="71"/>
        <end position="92"/>
    </location>
</feature>
<name>A0ABR3B5P1_PHYBL</name>
<evidence type="ECO:0000256" key="1">
    <source>
        <dbReference type="SAM" id="MobiDB-lite"/>
    </source>
</evidence>
<dbReference type="InterPro" id="IPR041698">
    <property type="entry name" value="Methyltransf_25"/>
</dbReference>
<keyword evidence="3" id="KW-0808">Transferase</keyword>
<dbReference type="PANTHER" id="PTHR43591">
    <property type="entry name" value="METHYLTRANSFERASE"/>
    <property type="match status" value="1"/>
</dbReference>